<dbReference type="PANTHER" id="PTHR38480:SF1">
    <property type="entry name" value="SLR0254 PROTEIN"/>
    <property type="match status" value="1"/>
</dbReference>
<feature type="transmembrane region" description="Helical" evidence="5">
    <location>
        <begin position="65"/>
        <end position="89"/>
    </location>
</feature>
<evidence type="ECO:0000256" key="5">
    <source>
        <dbReference type="SAM" id="Phobius"/>
    </source>
</evidence>
<dbReference type="PANTHER" id="PTHR38480">
    <property type="entry name" value="SLR0254 PROTEIN"/>
    <property type="match status" value="1"/>
</dbReference>
<dbReference type="InterPro" id="IPR010432">
    <property type="entry name" value="RDD"/>
</dbReference>
<dbReference type="OrthoDB" id="9787732at2"/>
<dbReference type="GO" id="GO:0016020">
    <property type="term" value="C:membrane"/>
    <property type="evidence" value="ECO:0007669"/>
    <property type="project" value="UniProtKB-SubCell"/>
</dbReference>
<feature type="transmembrane region" description="Helical" evidence="5">
    <location>
        <begin position="121"/>
        <end position="140"/>
    </location>
</feature>
<dbReference type="EMBL" id="QGTD01000011">
    <property type="protein sequence ID" value="PWU67984.1"/>
    <property type="molecule type" value="Genomic_DNA"/>
</dbReference>
<evidence type="ECO:0000256" key="4">
    <source>
        <dbReference type="ARBA" id="ARBA00023136"/>
    </source>
</evidence>
<accession>A0A317KXZ7</accession>
<dbReference type="AlphaFoldDB" id="A0A317KXZ7"/>
<keyword evidence="4 5" id="KW-0472">Membrane</keyword>
<feature type="domain" description="RDD" evidence="6">
    <location>
        <begin position="20"/>
        <end position="154"/>
    </location>
</feature>
<proteinExistence type="predicted"/>
<keyword evidence="8" id="KW-1185">Reference proteome</keyword>
<evidence type="ECO:0000256" key="3">
    <source>
        <dbReference type="ARBA" id="ARBA00022989"/>
    </source>
</evidence>
<reference evidence="7 8" key="1">
    <citation type="submission" date="2018-05" db="EMBL/GenBank/DDBJ databases">
        <title>Genomic analysis of Gracilibacillus dipsosauri DD1 reveals novel features of a salt-tolerant amylase.</title>
        <authorList>
            <person name="Deutch C.E."/>
            <person name="Yang S."/>
        </authorList>
    </citation>
    <scope>NUCLEOTIDE SEQUENCE [LARGE SCALE GENOMIC DNA]</scope>
    <source>
        <strain evidence="7 8">DD1</strain>
    </source>
</reference>
<evidence type="ECO:0000259" key="6">
    <source>
        <dbReference type="Pfam" id="PF06271"/>
    </source>
</evidence>
<keyword evidence="2 5" id="KW-0812">Transmembrane</keyword>
<evidence type="ECO:0000313" key="8">
    <source>
        <dbReference type="Proteomes" id="UP000245624"/>
    </source>
</evidence>
<comment type="caution">
    <text evidence="7">The sequence shown here is derived from an EMBL/GenBank/DDBJ whole genome shotgun (WGS) entry which is preliminary data.</text>
</comment>
<evidence type="ECO:0000256" key="1">
    <source>
        <dbReference type="ARBA" id="ARBA00004141"/>
    </source>
</evidence>
<evidence type="ECO:0000313" key="7">
    <source>
        <dbReference type="EMBL" id="PWU67984.1"/>
    </source>
</evidence>
<name>A0A317KXZ7_9BACI</name>
<dbReference type="Proteomes" id="UP000245624">
    <property type="component" value="Unassembled WGS sequence"/>
</dbReference>
<protein>
    <recommendedName>
        <fullName evidence="6">RDD domain-containing protein</fullName>
    </recommendedName>
</protein>
<dbReference type="Pfam" id="PF06271">
    <property type="entry name" value="RDD"/>
    <property type="match status" value="1"/>
</dbReference>
<evidence type="ECO:0000256" key="2">
    <source>
        <dbReference type="ARBA" id="ARBA00022692"/>
    </source>
</evidence>
<feature type="transmembrane region" description="Helical" evidence="5">
    <location>
        <begin position="31"/>
        <end position="53"/>
    </location>
</feature>
<organism evidence="7 8">
    <name type="scientific">Gracilibacillus dipsosauri</name>
    <dbReference type="NCBI Taxonomy" id="178340"/>
    <lineage>
        <taxon>Bacteria</taxon>
        <taxon>Bacillati</taxon>
        <taxon>Bacillota</taxon>
        <taxon>Bacilli</taxon>
        <taxon>Bacillales</taxon>
        <taxon>Bacillaceae</taxon>
        <taxon>Gracilibacillus</taxon>
    </lineage>
</organism>
<gene>
    <name evidence="7" type="ORF">DLJ74_12845</name>
</gene>
<sequence length="261" mass="30385">MAQEQVNVKTPEYVSLQFQLAGLGSRATAQIIDYTIIAIVEIILLLLIIFSGINDFILFDEGIGYAIAFYLIITLLLQFGYFIFLEYFWSGRTIGKRMLNIRVIQENGHNITFLSSIIRNFLRVVDMLPFGYLVGMIMIFSHQKHKRLGDLTAGTIVVHERANKSNRLSPLEKYIQKKNLQKEELAIDAFHLKQFTNKDWRLLSTYCSRLPDIKQEERTELTRQIADILLPKIESEVASLHRSDEDILLLLYLHLKEEWEF</sequence>
<keyword evidence="3 5" id="KW-1133">Transmembrane helix</keyword>
<comment type="subcellular location">
    <subcellularLocation>
        <location evidence="1">Membrane</location>
        <topology evidence="1">Multi-pass membrane protein</topology>
    </subcellularLocation>
</comment>
<dbReference type="RefSeq" id="WP_109984773.1">
    <property type="nucleotide sequence ID" value="NZ_JAJUIE010000019.1"/>
</dbReference>